<dbReference type="InterPro" id="IPR050389">
    <property type="entry name" value="LysR-type_TF"/>
</dbReference>
<dbReference type="GO" id="GO:0003700">
    <property type="term" value="F:DNA-binding transcription factor activity"/>
    <property type="evidence" value="ECO:0007669"/>
    <property type="project" value="InterPro"/>
</dbReference>
<organism evidence="6 7">
    <name type="scientific">Saccharopolyspora terrae</name>
    <dbReference type="NCBI Taxonomy" id="2530384"/>
    <lineage>
        <taxon>Bacteria</taxon>
        <taxon>Bacillati</taxon>
        <taxon>Actinomycetota</taxon>
        <taxon>Actinomycetes</taxon>
        <taxon>Pseudonocardiales</taxon>
        <taxon>Pseudonocardiaceae</taxon>
        <taxon>Saccharopolyspora</taxon>
    </lineage>
</organism>
<dbReference type="Gene3D" id="1.10.10.10">
    <property type="entry name" value="Winged helix-like DNA-binding domain superfamily/Winged helix DNA-binding domain"/>
    <property type="match status" value="1"/>
</dbReference>
<dbReference type="PROSITE" id="PS50931">
    <property type="entry name" value="HTH_LYSR"/>
    <property type="match status" value="1"/>
</dbReference>
<dbReference type="GO" id="GO:0003677">
    <property type="term" value="F:DNA binding"/>
    <property type="evidence" value="ECO:0007669"/>
    <property type="project" value="UniProtKB-KW"/>
</dbReference>
<dbReference type="Proteomes" id="UP000295674">
    <property type="component" value="Unassembled WGS sequence"/>
</dbReference>
<feature type="domain" description="HTH lysR-type" evidence="5">
    <location>
        <begin position="11"/>
        <end position="68"/>
    </location>
</feature>
<dbReference type="InterPro" id="IPR037402">
    <property type="entry name" value="YidZ_PBP2"/>
</dbReference>
<name>A0A4R4VY65_9PSEU</name>
<gene>
    <name evidence="6" type="ORF">E1181_08630</name>
</gene>
<keyword evidence="3" id="KW-0238">DNA-binding</keyword>
<dbReference type="PRINTS" id="PR00039">
    <property type="entry name" value="HTHLYSR"/>
</dbReference>
<dbReference type="InterPro" id="IPR000847">
    <property type="entry name" value="LysR_HTH_N"/>
</dbReference>
<evidence type="ECO:0000313" key="6">
    <source>
        <dbReference type="EMBL" id="TDD07854.1"/>
    </source>
</evidence>
<reference evidence="6 7" key="1">
    <citation type="submission" date="2019-03" db="EMBL/GenBank/DDBJ databases">
        <title>Draft genome sequences of novel Actinobacteria.</title>
        <authorList>
            <person name="Sahin N."/>
            <person name="Ay H."/>
            <person name="Saygin H."/>
        </authorList>
    </citation>
    <scope>NUCLEOTIDE SEQUENCE [LARGE SCALE GENOMIC DNA]</scope>
    <source>
        <strain evidence="6 7">16K309</strain>
    </source>
</reference>
<dbReference type="EMBL" id="SMKS01000009">
    <property type="protein sequence ID" value="TDD07854.1"/>
    <property type="molecule type" value="Genomic_DNA"/>
</dbReference>
<dbReference type="PANTHER" id="PTHR30118:SF15">
    <property type="entry name" value="TRANSCRIPTIONAL REGULATORY PROTEIN"/>
    <property type="match status" value="1"/>
</dbReference>
<dbReference type="SUPFAM" id="SSF53850">
    <property type="entry name" value="Periplasmic binding protein-like II"/>
    <property type="match status" value="1"/>
</dbReference>
<dbReference type="RefSeq" id="WP_132673437.1">
    <property type="nucleotide sequence ID" value="NZ_SMKS01000009.1"/>
</dbReference>
<evidence type="ECO:0000256" key="4">
    <source>
        <dbReference type="ARBA" id="ARBA00023163"/>
    </source>
</evidence>
<dbReference type="Gene3D" id="3.40.190.10">
    <property type="entry name" value="Periplasmic binding protein-like II"/>
    <property type="match status" value="2"/>
</dbReference>
<dbReference type="Pfam" id="PF00126">
    <property type="entry name" value="HTH_1"/>
    <property type="match status" value="1"/>
</dbReference>
<comment type="similarity">
    <text evidence="1">Belongs to the LysR transcriptional regulatory family.</text>
</comment>
<dbReference type="InterPro" id="IPR036388">
    <property type="entry name" value="WH-like_DNA-bd_sf"/>
</dbReference>
<evidence type="ECO:0000256" key="3">
    <source>
        <dbReference type="ARBA" id="ARBA00023125"/>
    </source>
</evidence>
<keyword evidence="4" id="KW-0804">Transcription</keyword>
<keyword evidence="7" id="KW-1185">Reference proteome</keyword>
<protein>
    <submittedName>
        <fullName evidence="6">LysR family transcriptional regulator</fullName>
    </submittedName>
</protein>
<proteinExistence type="inferred from homology"/>
<evidence type="ECO:0000313" key="7">
    <source>
        <dbReference type="Proteomes" id="UP000295674"/>
    </source>
</evidence>
<dbReference type="AlphaFoldDB" id="A0A4R4VY65"/>
<dbReference type="SUPFAM" id="SSF46785">
    <property type="entry name" value="Winged helix' DNA-binding domain"/>
    <property type="match status" value="1"/>
</dbReference>
<keyword evidence="2" id="KW-0805">Transcription regulation</keyword>
<evidence type="ECO:0000259" key="5">
    <source>
        <dbReference type="PROSITE" id="PS50931"/>
    </source>
</evidence>
<evidence type="ECO:0000256" key="1">
    <source>
        <dbReference type="ARBA" id="ARBA00009437"/>
    </source>
</evidence>
<dbReference type="Pfam" id="PF03466">
    <property type="entry name" value="LysR_substrate"/>
    <property type="match status" value="1"/>
</dbReference>
<evidence type="ECO:0000256" key="2">
    <source>
        <dbReference type="ARBA" id="ARBA00023015"/>
    </source>
</evidence>
<sequence>MKQSGSTLANLDLNLLVFLRELLRARNVTRAAENIGVTQPTASAALARLRRHFDDELLVRKRGGYVLSPLALELDAQIEPLCEAAERLFTTAPFDPASTQREYSLLMPDYVLEAVGEPISRALHHQAPGAKLHIMLVTGRLPTDLVETLRLMDGLASTPNARLRVSGMRCTELFRDRWVCVVDAATVPAGWRALPAAELRRRPWVVPHHPGREYPSTAPLAPLMASLQLVPDVAVRVDSYRATPYFVGGTDRVAVVQERLARRLGDRTDLRILDCPGDPEPIVETLWWHEKHETDPGHRWMRETVREAVRDTPV</sequence>
<dbReference type="CDD" id="cd08417">
    <property type="entry name" value="PBP2_Nitroaromatics_like"/>
    <property type="match status" value="1"/>
</dbReference>
<accession>A0A4R4VY65</accession>
<dbReference type="InterPro" id="IPR036390">
    <property type="entry name" value="WH_DNA-bd_sf"/>
</dbReference>
<dbReference type="InterPro" id="IPR005119">
    <property type="entry name" value="LysR_subst-bd"/>
</dbReference>
<comment type="caution">
    <text evidence="6">The sequence shown here is derived from an EMBL/GenBank/DDBJ whole genome shotgun (WGS) entry which is preliminary data.</text>
</comment>
<dbReference type="OrthoDB" id="8717159at2"/>
<dbReference type="PANTHER" id="PTHR30118">
    <property type="entry name" value="HTH-TYPE TRANSCRIPTIONAL REGULATOR LEUO-RELATED"/>
    <property type="match status" value="1"/>
</dbReference>